<dbReference type="PANTHER" id="PTHR33334:SF10">
    <property type="entry name" value="PROTEIN LNK4"/>
    <property type="match status" value="1"/>
</dbReference>
<feature type="non-terminal residue" evidence="1">
    <location>
        <position position="1"/>
    </location>
</feature>
<name>A0A371HLR5_MUCPR</name>
<reference evidence="1" key="1">
    <citation type="submission" date="2018-05" db="EMBL/GenBank/DDBJ databases">
        <title>Draft genome of Mucuna pruriens seed.</title>
        <authorList>
            <person name="Nnadi N.E."/>
            <person name="Vos R."/>
            <person name="Hasami M.H."/>
            <person name="Devisetty U.K."/>
            <person name="Aguiy J.C."/>
        </authorList>
    </citation>
    <scope>NUCLEOTIDE SEQUENCE [LARGE SCALE GENOMIC DNA]</scope>
    <source>
        <strain evidence="1">JCA_2017</strain>
    </source>
</reference>
<dbReference type="OrthoDB" id="1939712at2759"/>
<dbReference type="PANTHER" id="PTHR33334">
    <property type="entry name" value="PROTEIN LNK1"/>
    <property type="match status" value="1"/>
</dbReference>
<dbReference type="GO" id="GO:0006355">
    <property type="term" value="P:regulation of DNA-templated transcription"/>
    <property type="evidence" value="ECO:0007669"/>
    <property type="project" value="InterPro"/>
</dbReference>
<protein>
    <submittedName>
        <fullName evidence="1">Protein LNK3</fullName>
    </submittedName>
</protein>
<dbReference type="Proteomes" id="UP000257109">
    <property type="component" value="Unassembled WGS sequence"/>
</dbReference>
<evidence type="ECO:0000313" key="2">
    <source>
        <dbReference type="Proteomes" id="UP000257109"/>
    </source>
</evidence>
<dbReference type="STRING" id="157652.A0A371HLR5"/>
<keyword evidence="2" id="KW-1185">Reference proteome</keyword>
<organism evidence="1 2">
    <name type="scientific">Mucuna pruriens</name>
    <name type="common">Velvet bean</name>
    <name type="synonym">Dolichos pruriens</name>
    <dbReference type="NCBI Taxonomy" id="157652"/>
    <lineage>
        <taxon>Eukaryota</taxon>
        <taxon>Viridiplantae</taxon>
        <taxon>Streptophyta</taxon>
        <taxon>Embryophyta</taxon>
        <taxon>Tracheophyta</taxon>
        <taxon>Spermatophyta</taxon>
        <taxon>Magnoliopsida</taxon>
        <taxon>eudicotyledons</taxon>
        <taxon>Gunneridae</taxon>
        <taxon>Pentapetalae</taxon>
        <taxon>rosids</taxon>
        <taxon>fabids</taxon>
        <taxon>Fabales</taxon>
        <taxon>Fabaceae</taxon>
        <taxon>Papilionoideae</taxon>
        <taxon>50 kb inversion clade</taxon>
        <taxon>NPAAA clade</taxon>
        <taxon>indigoferoid/millettioid clade</taxon>
        <taxon>Phaseoleae</taxon>
        <taxon>Mucuna</taxon>
    </lineage>
</organism>
<dbReference type="AlphaFoldDB" id="A0A371HLR5"/>
<dbReference type="InterPro" id="IPR039928">
    <property type="entry name" value="LNK"/>
</dbReference>
<comment type="caution">
    <text evidence="1">The sequence shown here is derived from an EMBL/GenBank/DDBJ whole genome shotgun (WGS) entry which is preliminary data.</text>
</comment>
<sequence>MKPRTDTCTNDHAAFDGAFQATNVWGPEPSQPLTPNIILIRIMDWYYGSGVNDYLVPKDQDLLDRHPSPDYWSNWEISATEGFNSPKNFFIMDFFEERFNNQIELEPSLHDKDQSSSSSVCGGLPEQSFQQTALSCDQPNYQLQDLPRFEPMNDTFLDPVPEDMPCVDDENLDKSISISTENQCSSTPGNLRKAITASKSVSSISESKDFLDTEALQAKVSRDDGMHEQSSPEESILKDLEMVIGQFTEGTRICFRDALYRLARNTEQQHAMVDQDEDLNIQKPIPHTDHDETMRSQDKKPMESATNNIDRIIANLMFKSIEFNIHDPPLASSINSMQQVIESNDLHGNNSKALNIGEKSCNSHPQKLPAHAVIPRFGLSNQPRDTGSYIACEDPTNKSFMIGFAVSIQLNFAWNVSD</sequence>
<dbReference type="EMBL" id="QJKJ01002220">
    <property type="protein sequence ID" value="RDY03741.1"/>
    <property type="molecule type" value="Genomic_DNA"/>
</dbReference>
<dbReference type="GO" id="GO:0007623">
    <property type="term" value="P:circadian rhythm"/>
    <property type="evidence" value="ECO:0007669"/>
    <property type="project" value="InterPro"/>
</dbReference>
<proteinExistence type="predicted"/>
<evidence type="ECO:0000313" key="1">
    <source>
        <dbReference type="EMBL" id="RDY03741.1"/>
    </source>
</evidence>
<accession>A0A371HLR5</accession>
<gene>
    <name evidence="1" type="primary">LNK3</name>
    <name evidence="1" type="ORF">CR513_12640</name>
</gene>